<dbReference type="CDD" id="cd08432">
    <property type="entry name" value="PBP2_GcdR_TrpI_HvrB_AmpR_like"/>
    <property type="match status" value="1"/>
</dbReference>
<dbReference type="SUPFAM" id="SSF53850">
    <property type="entry name" value="Periplasmic binding protein-like II"/>
    <property type="match status" value="1"/>
</dbReference>
<dbReference type="KEGG" id="bpm:BURPS1710b_A2120"/>
<name>Q3JGN2_BURP1</name>
<dbReference type="InterPro" id="IPR036390">
    <property type="entry name" value="WH_DNA-bd_sf"/>
</dbReference>
<dbReference type="GO" id="GO:0043565">
    <property type="term" value="F:sequence-specific DNA binding"/>
    <property type="evidence" value="ECO:0007669"/>
    <property type="project" value="TreeGrafter"/>
</dbReference>
<dbReference type="Proteomes" id="UP000002700">
    <property type="component" value="Chromosome II"/>
</dbReference>
<evidence type="ECO:0000256" key="1">
    <source>
        <dbReference type="ARBA" id="ARBA00009437"/>
    </source>
</evidence>
<dbReference type="InterPro" id="IPR000847">
    <property type="entry name" value="LysR_HTH_N"/>
</dbReference>
<keyword evidence="3" id="KW-0238">DNA-binding</keyword>
<evidence type="ECO:0000313" key="7">
    <source>
        <dbReference type="Proteomes" id="UP000002700"/>
    </source>
</evidence>
<keyword evidence="4" id="KW-0804">Transcription</keyword>
<gene>
    <name evidence="6" type="ordered locus">BURPS1710b_A2120</name>
</gene>
<dbReference type="GO" id="GO:0006351">
    <property type="term" value="P:DNA-templated transcription"/>
    <property type="evidence" value="ECO:0007669"/>
    <property type="project" value="TreeGrafter"/>
</dbReference>
<evidence type="ECO:0000256" key="4">
    <source>
        <dbReference type="ARBA" id="ARBA00023163"/>
    </source>
</evidence>
<dbReference type="PROSITE" id="PS50931">
    <property type="entry name" value="HTH_LYSR"/>
    <property type="match status" value="1"/>
</dbReference>
<dbReference type="Gene3D" id="3.40.190.10">
    <property type="entry name" value="Periplasmic binding protein-like II"/>
    <property type="match status" value="2"/>
</dbReference>
<dbReference type="EMBL" id="CP000125">
    <property type="protein sequence ID" value="ABA52479.1"/>
    <property type="molecule type" value="Genomic_DNA"/>
</dbReference>
<dbReference type="Pfam" id="PF00126">
    <property type="entry name" value="HTH_1"/>
    <property type="match status" value="1"/>
</dbReference>
<dbReference type="Pfam" id="PF03466">
    <property type="entry name" value="LysR_substrate"/>
    <property type="match status" value="1"/>
</dbReference>
<organism evidence="6 7">
    <name type="scientific">Burkholderia pseudomallei (strain 1710b)</name>
    <dbReference type="NCBI Taxonomy" id="320372"/>
    <lineage>
        <taxon>Bacteria</taxon>
        <taxon>Pseudomonadati</taxon>
        <taxon>Pseudomonadota</taxon>
        <taxon>Betaproteobacteria</taxon>
        <taxon>Burkholderiales</taxon>
        <taxon>Burkholderiaceae</taxon>
        <taxon>Burkholderia</taxon>
        <taxon>pseudomallei group</taxon>
    </lineage>
</organism>
<dbReference type="PANTHER" id="PTHR30537:SF26">
    <property type="entry name" value="GLYCINE CLEAVAGE SYSTEM TRANSCRIPTIONAL ACTIVATOR"/>
    <property type="match status" value="1"/>
</dbReference>
<dbReference type="PRINTS" id="PR00039">
    <property type="entry name" value="HTHLYSR"/>
</dbReference>
<evidence type="ECO:0000259" key="5">
    <source>
        <dbReference type="PROSITE" id="PS50931"/>
    </source>
</evidence>
<proteinExistence type="inferred from homology"/>
<keyword evidence="2" id="KW-0805">Transcription regulation</keyword>
<dbReference type="PANTHER" id="PTHR30537">
    <property type="entry name" value="HTH-TYPE TRANSCRIPTIONAL REGULATOR"/>
    <property type="match status" value="1"/>
</dbReference>
<feature type="domain" description="HTH lysR-type" evidence="5">
    <location>
        <begin position="48"/>
        <end position="105"/>
    </location>
</feature>
<comment type="similarity">
    <text evidence="1">Belongs to the LysR transcriptional regulatory family.</text>
</comment>
<dbReference type="InterPro" id="IPR005119">
    <property type="entry name" value="LysR_subst-bd"/>
</dbReference>
<dbReference type="FunFam" id="1.10.10.10:FF:000001">
    <property type="entry name" value="LysR family transcriptional regulator"/>
    <property type="match status" value="1"/>
</dbReference>
<dbReference type="HOGENOM" id="CLU_039613_37_0_4"/>
<evidence type="ECO:0000313" key="6">
    <source>
        <dbReference type="EMBL" id="ABA52479.1"/>
    </source>
</evidence>
<dbReference type="GO" id="GO:0003700">
    <property type="term" value="F:DNA-binding transcription factor activity"/>
    <property type="evidence" value="ECO:0007669"/>
    <property type="project" value="InterPro"/>
</dbReference>
<protein>
    <submittedName>
        <fullName evidence="6">LysR family regulatory protein</fullName>
    </submittedName>
</protein>
<dbReference type="InterPro" id="IPR058163">
    <property type="entry name" value="LysR-type_TF_proteobact-type"/>
</dbReference>
<dbReference type="NCBIfam" id="TIGR03418">
    <property type="entry name" value="chol_sulf_TF"/>
    <property type="match status" value="1"/>
</dbReference>
<sequence length="339" mass="37016">MESSDRNGGATGCRRRPDLTIAGRNAAVKASNAYEPSEVLMTRPDRLPPMQTLSAFEAAARLASFTAAARELGSTQPAVSQRVVQLEEDLGTPLFERGRRGVTLTEDGARLFAAVRQSLDALRAATADIRSRRANGTFTLVTDFGFATYWLMPRLDDLKRAMPGVDVRVVTSQDIDPQREHADVAILFGAGDWPGCTSTRLFQEHVTPVCSPAFRTAHADIARPADLLRAPLLHVQPTRPERWLAWRDWFDAHGLAAPPEPHGLTFNSYSLVIQAALMNQGVALGWAPLVDTPIAAGQLVRLVDAPVVTPRGYYLVLPPARPEARAVPLFRRWLLGACA</sequence>
<accession>Q3JGN2</accession>
<dbReference type="Gene3D" id="1.10.10.10">
    <property type="entry name" value="Winged helix-like DNA-binding domain superfamily/Winged helix DNA-binding domain"/>
    <property type="match status" value="1"/>
</dbReference>
<reference evidence="6 7" key="1">
    <citation type="submission" date="2005-09" db="EMBL/GenBank/DDBJ databases">
        <authorList>
            <person name="Woods D.E."/>
            <person name="Nierman W.C."/>
        </authorList>
    </citation>
    <scope>NUCLEOTIDE SEQUENCE [LARGE SCALE GENOMIC DNA]</scope>
    <source>
        <strain evidence="6 7">1710b</strain>
    </source>
</reference>
<dbReference type="SUPFAM" id="SSF46785">
    <property type="entry name" value="Winged helix' DNA-binding domain"/>
    <property type="match status" value="1"/>
</dbReference>
<dbReference type="EnsemblBacteria" id="ABA52479">
    <property type="protein sequence ID" value="ABA52479"/>
    <property type="gene ID" value="BURPS1710b_A2120"/>
</dbReference>
<dbReference type="AlphaFoldDB" id="Q3JGN2"/>
<evidence type="ECO:0000256" key="2">
    <source>
        <dbReference type="ARBA" id="ARBA00023015"/>
    </source>
</evidence>
<dbReference type="InterPro" id="IPR017786">
    <property type="entry name" value="TF_choline_sulphate-util"/>
</dbReference>
<dbReference type="InterPro" id="IPR036388">
    <property type="entry name" value="WH-like_DNA-bd_sf"/>
</dbReference>
<evidence type="ECO:0000256" key="3">
    <source>
        <dbReference type="ARBA" id="ARBA00023125"/>
    </source>
</evidence>